<comment type="caution">
    <text evidence="5">The sequence shown here is derived from an EMBL/GenBank/DDBJ whole genome shotgun (WGS) entry which is preliminary data.</text>
</comment>
<name>A0A9D1D093_9FIRM</name>
<reference evidence="5" key="2">
    <citation type="journal article" date="2021" name="PeerJ">
        <title>Extensive microbial diversity within the chicken gut microbiome revealed by metagenomics and culture.</title>
        <authorList>
            <person name="Gilroy R."/>
            <person name="Ravi A."/>
            <person name="Getino M."/>
            <person name="Pursley I."/>
            <person name="Horton D.L."/>
            <person name="Alikhan N.F."/>
            <person name="Baker D."/>
            <person name="Gharbi K."/>
            <person name="Hall N."/>
            <person name="Watson M."/>
            <person name="Adriaenssens E.M."/>
            <person name="Foster-Nyarko E."/>
            <person name="Jarju S."/>
            <person name="Secka A."/>
            <person name="Antonio M."/>
            <person name="Oren A."/>
            <person name="Chaudhuri R.R."/>
            <person name="La Ragione R."/>
            <person name="Hildebrand F."/>
            <person name="Pallen M.J."/>
        </authorList>
    </citation>
    <scope>NUCLEOTIDE SEQUENCE</scope>
    <source>
        <strain evidence="5">ChiSjej3B21-11622</strain>
    </source>
</reference>
<dbReference type="Pfam" id="PF07729">
    <property type="entry name" value="FCD"/>
    <property type="match status" value="1"/>
</dbReference>
<organism evidence="5 6">
    <name type="scientific">Candidatus Limivivens merdigallinarum</name>
    <dbReference type="NCBI Taxonomy" id="2840859"/>
    <lineage>
        <taxon>Bacteria</taxon>
        <taxon>Bacillati</taxon>
        <taxon>Bacillota</taxon>
        <taxon>Clostridia</taxon>
        <taxon>Lachnospirales</taxon>
        <taxon>Lachnospiraceae</taxon>
        <taxon>Lachnospiraceae incertae sedis</taxon>
        <taxon>Candidatus Limivivens</taxon>
    </lineage>
</organism>
<dbReference type="Gene3D" id="1.10.10.10">
    <property type="entry name" value="Winged helix-like DNA-binding domain superfamily/Winged helix DNA-binding domain"/>
    <property type="match status" value="1"/>
</dbReference>
<dbReference type="EMBL" id="DVFT01000029">
    <property type="protein sequence ID" value="HIQ95358.1"/>
    <property type="molecule type" value="Genomic_DNA"/>
</dbReference>
<sequence length="224" mass="25840">MADGGSLSTKVYHRIRENILLRKYKAGEELRETAIAKELGVSRTPVREAIRQLELEGLVTVVPNKGAYAEVITAQDVEDIYRMRARLEGLCARMACSRITKEQLDEMEEVLMLSKFHEKKGNLDQLVELDNRFHEILFQACQSKMLMHQLTNLHQYVTSVRKASLSMEKRAQKSTIEHENIMKAIQEQDEDRADELATRHILNTIQNIRDSKIEERLDESTDSV</sequence>
<dbReference type="PRINTS" id="PR00035">
    <property type="entry name" value="HTHGNTR"/>
</dbReference>
<dbReference type="SMART" id="SM00345">
    <property type="entry name" value="HTH_GNTR"/>
    <property type="match status" value="1"/>
</dbReference>
<dbReference type="SUPFAM" id="SSF46785">
    <property type="entry name" value="Winged helix' DNA-binding domain"/>
    <property type="match status" value="1"/>
</dbReference>
<evidence type="ECO:0000256" key="3">
    <source>
        <dbReference type="ARBA" id="ARBA00023163"/>
    </source>
</evidence>
<dbReference type="PROSITE" id="PS50949">
    <property type="entry name" value="HTH_GNTR"/>
    <property type="match status" value="1"/>
</dbReference>
<keyword evidence="1" id="KW-0805">Transcription regulation</keyword>
<dbReference type="CDD" id="cd07377">
    <property type="entry name" value="WHTH_GntR"/>
    <property type="match status" value="1"/>
</dbReference>
<dbReference type="Gene3D" id="1.20.120.530">
    <property type="entry name" value="GntR ligand-binding domain-like"/>
    <property type="match status" value="1"/>
</dbReference>
<dbReference type="SMART" id="SM00895">
    <property type="entry name" value="FCD"/>
    <property type="match status" value="1"/>
</dbReference>
<dbReference type="PANTHER" id="PTHR43537">
    <property type="entry name" value="TRANSCRIPTIONAL REGULATOR, GNTR FAMILY"/>
    <property type="match status" value="1"/>
</dbReference>
<dbReference type="PANTHER" id="PTHR43537:SF24">
    <property type="entry name" value="GLUCONATE OPERON TRANSCRIPTIONAL REPRESSOR"/>
    <property type="match status" value="1"/>
</dbReference>
<dbReference type="InterPro" id="IPR036388">
    <property type="entry name" value="WH-like_DNA-bd_sf"/>
</dbReference>
<evidence type="ECO:0000313" key="5">
    <source>
        <dbReference type="EMBL" id="HIQ95358.1"/>
    </source>
</evidence>
<dbReference type="InterPro" id="IPR011711">
    <property type="entry name" value="GntR_C"/>
</dbReference>
<keyword evidence="2" id="KW-0238">DNA-binding</keyword>
<protein>
    <submittedName>
        <fullName evidence="5">GntR family transcriptional regulator</fullName>
    </submittedName>
</protein>
<evidence type="ECO:0000256" key="1">
    <source>
        <dbReference type="ARBA" id="ARBA00023015"/>
    </source>
</evidence>
<dbReference type="Pfam" id="PF00392">
    <property type="entry name" value="GntR"/>
    <property type="match status" value="1"/>
</dbReference>
<dbReference type="GO" id="GO:0003700">
    <property type="term" value="F:DNA-binding transcription factor activity"/>
    <property type="evidence" value="ECO:0007669"/>
    <property type="project" value="InterPro"/>
</dbReference>
<dbReference type="AlphaFoldDB" id="A0A9D1D093"/>
<feature type="domain" description="HTH gntR-type" evidence="4">
    <location>
        <begin position="5"/>
        <end position="72"/>
    </location>
</feature>
<evidence type="ECO:0000259" key="4">
    <source>
        <dbReference type="PROSITE" id="PS50949"/>
    </source>
</evidence>
<keyword evidence="3" id="KW-0804">Transcription</keyword>
<reference evidence="5" key="1">
    <citation type="submission" date="2020-10" db="EMBL/GenBank/DDBJ databases">
        <authorList>
            <person name="Gilroy R."/>
        </authorList>
    </citation>
    <scope>NUCLEOTIDE SEQUENCE</scope>
    <source>
        <strain evidence="5">ChiSjej3B21-11622</strain>
    </source>
</reference>
<gene>
    <name evidence="5" type="ORF">IAB26_02240</name>
</gene>
<proteinExistence type="predicted"/>
<dbReference type="SUPFAM" id="SSF48008">
    <property type="entry name" value="GntR ligand-binding domain-like"/>
    <property type="match status" value="1"/>
</dbReference>
<dbReference type="InterPro" id="IPR000524">
    <property type="entry name" value="Tscrpt_reg_HTH_GntR"/>
</dbReference>
<dbReference type="InterPro" id="IPR008920">
    <property type="entry name" value="TF_FadR/GntR_C"/>
</dbReference>
<dbReference type="InterPro" id="IPR036390">
    <property type="entry name" value="WH_DNA-bd_sf"/>
</dbReference>
<evidence type="ECO:0000256" key="2">
    <source>
        <dbReference type="ARBA" id="ARBA00023125"/>
    </source>
</evidence>
<accession>A0A9D1D093</accession>
<evidence type="ECO:0000313" key="6">
    <source>
        <dbReference type="Proteomes" id="UP000886886"/>
    </source>
</evidence>
<dbReference type="Proteomes" id="UP000886886">
    <property type="component" value="Unassembled WGS sequence"/>
</dbReference>
<dbReference type="GO" id="GO:0003677">
    <property type="term" value="F:DNA binding"/>
    <property type="evidence" value="ECO:0007669"/>
    <property type="project" value="UniProtKB-KW"/>
</dbReference>